<feature type="region of interest" description="Disordered" evidence="1">
    <location>
        <begin position="156"/>
        <end position="192"/>
    </location>
</feature>
<comment type="caution">
    <text evidence="2">The sequence shown here is derived from an EMBL/GenBank/DDBJ whole genome shotgun (WGS) entry which is preliminary data.</text>
</comment>
<evidence type="ECO:0000313" key="3">
    <source>
        <dbReference type="Proteomes" id="UP000198263"/>
    </source>
</evidence>
<dbReference type="AlphaFoldDB" id="A0A658R2U0"/>
<evidence type="ECO:0000313" key="2">
    <source>
        <dbReference type="EMBL" id="SAL44112.1"/>
    </source>
</evidence>
<protein>
    <submittedName>
        <fullName evidence="2">Uncharacterized protein</fullName>
    </submittedName>
</protein>
<reference evidence="2 3" key="1">
    <citation type="submission" date="2016-01" db="EMBL/GenBank/DDBJ databases">
        <authorList>
            <person name="Peeters C."/>
        </authorList>
    </citation>
    <scope>NUCLEOTIDE SEQUENCE [LARGE SCALE GENOMIC DNA]</scope>
    <source>
        <strain evidence="2">LMG 29315</strain>
    </source>
</reference>
<sequence length="192" mass="21062">MHKFAHRDAVLHGFGVGHARTGRVVALRSSESQAQSSGLSLHYSRPLGPHAAFRRGQTDLRRFSWFASVRAGEMAAIRFRGRRELPAVLPARAAPVTAFHAMHHPHSVSAAVARAAFFVSLLSSPVLARTAEPLIDPHILSSAPFRFQADRGIFSRLSEPPSDSRIMAPRESLDAKPSSQSSQTDSKRQKLR</sequence>
<name>A0A658R2U0_9BURK</name>
<evidence type="ECO:0000256" key="1">
    <source>
        <dbReference type="SAM" id="MobiDB-lite"/>
    </source>
</evidence>
<keyword evidence="3" id="KW-1185">Reference proteome</keyword>
<organism evidence="2 3">
    <name type="scientific">Caballeronia concitans</name>
    <dbReference type="NCBI Taxonomy" id="1777133"/>
    <lineage>
        <taxon>Bacteria</taxon>
        <taxon>Pseudomonadati</taxon>
        <taxon>Pseudomonadota</taxon>
        <taxon>Betaproteobacteria</taxon>
        <taxon>Burkholderiales</taxon>
        <taxon>Burkholderiaceae</taxon>
        <taxon>Caballeronia</taxon>
    </lineage>
</organism>
<dbReference type="EMBL" id="FCNV02000012">
    <property type="protein sequence ID" value="SAL44112.1"/>
    <property type="molecule type" value="Genomic_DNA"/>
</dbReference>
<gene>
    <name evidence="2" type="ORF">AWB72_04652</name>
</gene>
<dbReference type="Proteomes" id="UP000198263">
    <property type="component" value="Unassembled WGS sequence"/>
</dbReference>
<accession>A0A658R2U0</accession>
<proteinExistence type="predicted"/>